<protein>
    <submittedName>
        <fullName evidence="1">Uncharacterized protein</fullName>
    </submittedName>
</protein>
<dbReference type="AlphaFoldDB" id="A0A3L8PUN4"/>
<keyword evidence="2" id="KW-1185">Reference proteome</keyword>
<comment type="caution">
    <text evidence="1">The sequence shown here is derived from an EMBL/GenBank/DDBJ whole genome shotgun (WGS) entry which is preliminary data.</text>
</comment>
<dbReference type="Proteomes" id="UP000281474">
    <property type="component" value="Unassembled WGS sequence"/>
</dbReference>
<gene>
    <name evidence="1" type="ORF">D5018_20875</name>
</gene>
<evidence type="ECO:0000313" key="1">
    <source>
        <dbReference type="EMBL" id="RLV57752.1"/>
    </source>
</evidence>
<proteinExistence type="predicted"/>
<organism evidence="1 2">
    <name type="scientific">Parashewanella curva</name>
    <dbReference type="NCBI Taxonomy" id="2338552"/>
    <lineage>
        <taxon>Bacteria</taxon>
        <taxon>Pseudomonadati</taxon>
        <taxon>Pseudomonadota</taxon>
        <taxon>Gammaproteobacteria</taxon>
        <taxon>Alteromonadales</taxon>
        <taxon>Shewanellaceae</taxon>
        <taxon>Parashewanella</taxon>
    </lineage>
</organism>
<reference evidence="1 2" key="1">
    <citation type="submission" date="2018-09" db="EMBL/GenBank/DDBJ databases">
        <title>Phylogeny of the Shewanellaceae, and recommendation for two new genera, Pseudoshewanella and Parashewanella.</title>
        <authorList>
            <person name="Wang G."/>
        </authorList>
    </citation>
    <scope>NUCLEOTIDE SEQUENCE [LARGE SCALE GENOMIC DNA]</scope>
    <source>
        <strain evidence="1 2">C51</strain>
    </source>
</reference>
<dbReference type="EMBL" id="QZEI01000152">
    <property type="protein sequence ID" value="RLV57752.1"/>
    <property type="molecule type" value="Genomic_DNA"/>
</dbReference>
<sequence>MPKCHNCTCRIVGKIGSKTTFLCVSIFLSSLLSFDLKFETQVYIDFPHFQSRQQQNTFKSKSCKLISANDTADELCFWRVAKTDRNRKISKNTVWLMDSEEILSKYNLEH</sequence>
<accession>A0A3L8PUN4</accession>
<name>A0A3L8PUN4_9GAMM</name>
<evidence type="ECO:0000313" key="2">
    <source>
        <dbReference type="Proteomes" id="UP000281474"/>
    </source>
</evidence>